<dbReference type="SMART" id="SM00872">
    <property type="entry name" value="Alpha-mann_mid"/>
    <property type="match status" value="1"/>
</dbReference>
<proteinExistence type="inferred from homology"/>
<dbReference type="InterPro" id="IPR037094">
    <property type="entry name" value="Glyco_hydro_38_cen_sf"/>
</dbReference>
<dbReference type="InterPro" id="IPR028995">
    <property type="entry name" value="Glyco_hydro_57/38_cen_sf"/>
</dbReference>
<dbReference type="FunFam" id="1.20.1270.50:FF:000004">
    <property type="entry name" value="alpha-mannosidase 2C1 isoform X1"/>
    <property type="match status" value="1"/>
</dbReference>
<dbReference type="Gene3D" id="1.20.1270.50">
    <property type="entry name" value="Glycoside hydrolase family 38, central domain"/>
    <property type="match status" value="1"/>
</dbReference>
<feature type="domain" description="Glycoside hydrolase family 38 central" evidence="5">
    <location>
        <begin position="525"/>
        <end position="602"/>
    </location>
</feature>
<dbReference type="Pfam" id="PF22907">
    <property type="entry name" value="Ams1-like_1st"/>
    <property type="match status" value="1"/>
</dbReference>
<dbReference type="InterPro" id="IPR054723">
    <property type="entry name" value="Ams1-like_N"/>
</dbReference>
<dbReference type="GO" id="GO:0009313">
    <property type="term" value="P:oligosaccharide catabolic process"/>
    <property type="evidence" value="ECO:0007669"/>
    <property type="project" value="TreeGrafter"/>
</dbReference>
<dbReference type="PANTHER" id="PTHR46017">
    <property type="entry name" value="ALPHA-MANNOSIDASE 2C1"/>
    <property type="match status" value="1"/>
</dbReference>
<dbReference type="SUPFAM" id="SSF88713">
    <property type="entry name" value="Glycoside hydrolase/deacetylase"/>
    <property type="match status" value="1"/>
</dbReference>
<dbReference type="CDD" id="cd10789">
    <property type="entry name" value="GH38N_AMII_ER_cytosolic"/>
    <property type="match status" value="1"/>
</dbReference>
<accession>A0A6J7H9L9</accession>
<dbReference type="Gene3D" id="2.70.98.30">
    <property type="entry name" value="Golgi alpha-mannosidase II, domain 4"/>
    <property type="match status" value="1"/>
</dbReference>
<dbReference type="InterPro" id="IPR015341">
    <property type="entry name" value="Glyco_hydro_38_cen"/>
</dbReference>
<reference evidence="10" key="1">
    <citation type="submission" date="2020-05" db="EMBL/GenBank/DDBJ databases">
        <authorList>
            <person name="Chiriac C."/>
            <person name="Salcher M."/>
            <person name="Ghai R."/>
            <person name="Kavagutti S V."/>
        </authorList>
    </citation>
    <scope>NUCLEOTIDE SEQUENCE</scope>
</reference>
<protein>
    <submittedName>
        <fullName evidence="10">Unannotated protein</fullName>
    </submittedName>
</protein>
<dbReference type="AlphaFoldDB" id="A0A6J7H9L9"/>
<dbReference type="GO" id="GO:0006013">
    <property type="term" value="P:mannose metabolic process"/>
    <property type="evidence" value="ECO:0007669"/>
    <property type="project" value="InterPro"/>
</dbReference>
<dbReference type="SUPFAM" id="SSF88688">
    <property type="entry name" value="Families 57/38 glycoside transferase middle domain"/>
    <property type="match status" value="1"/>
</dbReference>
<gene>
    <name evidence="7" type="ORF">UFOPK2656_00607</name>
    <name evidence="8" type="ORF">UFOPK3099_00006</name>
    <name evidence="9" type="ORF">UFOPK3267_00237</name>
    <name evidence="10" type="ORF">UFOPK3651_00645</name>
    <name evidence="11" type="ORF">UFOPK3931_01215</name>
    <name evidence="6" type="ORF">UFOPK4189_00605</name>
</gene>
<comment type="similarity">
    <text evidence="1">Belongs to the glycosyl hydrolase 38 family.</text>
</comment>
<keyword evidence="2" id="KW-0479">Metal-binding</keyword>
<dbReference type="GO" id="GO:0046872">
    <property type="term" value="F:metal ion binding"/>
    <property type="evidence" value="ECO:0007669"/>
    <property type="project" value="UniProtKB-KW"/>
</dbReference>
<evidence type="ECO:0000256" key="2">
    <source>
        <dbReference type="ARBA" id="ARBA00022723"/>
    </source>
</evidence>
<dbReference type="EMBL" id="CAFBMT010000003">
    <property type="protein sequence ID" value="CAB4917691.1"/>
    <property type="molecule type" value="Genomic_DNA"/>
</dbReference>
<dbReference type="Pfam" id="PF09261">
    <property type="entry name" value="Alpha-mann_mid"/>
    <property type="match status" value="1"/>
</dbReference>
<dbReference type="Pfam" id="PF17677">
    <property type="entry name" value="Glyco_hydro38C2"/>
    <property type="match status" value="1"/>
</dbReference>
<evidence type="ECO:0000313" key="8">
    <source>
        <dbReference type="EMBL" id="CAB4799206.1"/>
    </source>
</evidence>
<dbReference type="Gene3D" id="3.20.110.10">
    <property type="entry name" value="Glycoside hydrolase 38, N terminal domain"/>
    <property type="match status" value="1"/>
</dbReference>
<dbReference type="EMBL" id="CAEZYF010000003">
    <property type="protein sequence ID" value="CAB4710052.1"/>
    <property type="molecule type" value="Genomic_DNA"/>
</dbReference>
<dbReference type="PANTHER" id="PTHR46017:SF1">
    <property type="entry name" value="ALPHA-MANNOSIDASE 2C1"/>
    <property type="match status" value="1"/>
</dbReference>
<dbReference type="FunFam" id="3.20.110.10:FF:000002">
    <property type="entry name" value="alpha-mannosidase 2C1 isoform X1"/>
    <property type="match status" value="1"/>
</dbReference>
<dbReference type="SUPFAM" id="SSF74650">
    <property type="entry name" value="Galactose mutarotase-like"/>
    <property type="match status" value="1"/>
</dbReference>
<dbReference type="Pfam" id="PF07748">
    <property type="entry name" value="Glyco_hydro_38C"/>
    <property type="match status" value="1"/>
</dbReference>
<evidence type="ECO:0000313" key="6">
    <source>
        <dbReference type="EMBL" id="CAB4362823.1"/>
    </source>
</evidence>
<keyword evidence="3" id="KW-0378">Hydrolase</keyword>
<evidence type="ECO:0000313" key="10">
    <source>
        <dbReference type="EMBL" id="CAB4917691.1"/>
    </source>
</evidence>
<dbReference type="EMBL" id="CAFAAV010000001">
    <property type="protein sequence ID" value="CAB4799206.1"/>
    <property type="molecule type" value="Genomic_DNA"/>
</dbReference>
<evidence type="ECO:0000259" key="5">
    <source>
        <dbReference type="SMART" id="SM00872"/>
    </source>
</evidence>
<evidence type="ECO:0000256" key="1">
    <source>
        <dbReference type="ARBA" id="ARBA00009792"/>
    </source>
</evidence>
<dbReference type="GO" id="GO:0030246">
    <property type="term" value="F:carbohydrate binding"/>
    <property type="evidence" value="ECO:0007669"/>
    <property type="project" value="InterPro"/>
</dbReference>
<evidence type="ECO:0000256" key="4">
    <source>
        <dbReference type="ARBA" id="ARBA00023295"/>
    </source>
</evidence>
<dbReference type="InterPro" id="IPR041147">
    <property type="entry name" value="GH38_C"/>
</dbReference>
<dbReference type="InterPro" id="IPR011013">
    <property type="entry name" value="Gal_mutarotase_sf_dom"/>
</dbReference>
<dbReference type="GO" id="GO:0004559">
    <property type="term" value="F:alpha-mannosidase activity"/>
    <property type="evidence" value="ECO:0007669"/>
    <property type="project" value="InterPro"/>
</dbReference>
<dbReference type="InterPro" id="IPR011682">
    <property type="entry name" value="Glyco_hydro_38_C"/>
</dbReference>
<evidence type="ECO:0000313" key="7">
    <source>
        <dbReference type="EMBL" id="CAB4710052.1"/>
    </source>
</evidence>
<evidence type="ECO:0000313" key="11">
    <source>
        <dbReference type="EMBL" id="CAB4986995.1"/>
    </source>
</evidence>
<dbReference type="InterPro" id="IPR000602">
    <property type="entry name" value="Glyco_hydro_38_N"/>
</dbReference>
<dbReference type="InterPro" id="IPR027291">
    <property type="entry name" value="Glyco_hydro_38_N_sf"/>
</dbReference>
<dbReference type="Pfam" id="PF01074">
    <property type="entry name" value="Glyco_hydro_38N"/>
    <property type="match status" value="1"/>
</dbReference>
<name>A0A6J7H9L9_9ZZZZ</name>
<evidence type="ECO:0000313" key="9">
    <source>
        <dbReference type="EMBL" id="CAB4846479.1"/>
    </source>
</evidence>
<dbReference type="EMBL" id="CAFBIY010000007">
    <property type="protein sequence ID" value="CAB4846479.1"/>
    <property type="molecule type" value="Genomic_DNA"/>
</dbReference>
<sequence length="1026" mass="112160">MHDDSVLVERRIRRELGERIMPAMYRARVPMQVEAWDAPGEPVSYTEAMAGLAADARPFVIGDRWGRPWGTTWFRFTVDVPAEWVGASVEAVIDLGFHPDSAGFQSEGLVWVPGEDGNGEPVQGIHPRRTAVPLEVAAGTLTLVVEAAANPAFPMVGTQKGHLGSLATAGDQPIYHLREATLAVRDNEVFHLLLDIEVLLGVMAALPAAEKRRQRLLRQLETAFNALDLYNVSGTAAHARRLLAPALAQPAVASAHQVVAVGHAHIDTAWLWPLRETVRKCARTFASATQMMDLYPEYRFVCSQAAQYDWIERQYPALFERIRERVALGQWQPVGGMWVEADMNLPSGESLVRQLVFGQRYFESRFGARSTEVWIPDVFGYPASLPQIFRAGGCERFVTQKLSWNKQNRFPHNTFRWQGLDGSEVLTHFPPVDTYNATIVGEELLHAERNFKEHGWSEVSLMPFGHGNGGGGPTREMIERARRFADLDGAPRVRQGTPDEFFTQVEAEISAGAPVPVWSGELYFEMHRGTLTSQSRTKVGNRRCEGLLREAELWWATACGEVPLEVDLELEELWKEVLLQQFHDIIPGSSITWVYEDAEAAHARVAARLEALIADALSRIAPSTLSLANAAGGGVRREVVATATEPAAGGPTQILADGSHAFLAEVPALGLAALAAHPIDDVVTVTEHSFANASLAVNWDLDGTITSIIDLRAARELLPVGKQVSLELAPDHPVEYDAWDVEEWTRGLGAEVGGVQSVDIVDAGPLVATLRVCRAFGRSTIVQTMTLRAGSPRLDLSFDIDWHEDEQLLSLMVPLDVHAREAACEIQFGHVMRPTHASTSWDAAKFEVCAHRYADLSEPGFGVAVLNDGRYGHGVQDGGIRVSLLRAAKYPSPVQDHGRHRVTLAILPHGPGLHEVLREAEALNTPLRVVGTGIAESAPLPVVRLDHPGVQVSAIKRADDGSGDLIVRVYEACGARTACTVALGAGRVSEAATCNLLEEPQHAFEVGDGIVALTLRPFELMTLRLS</sequence>
<dbReference type="Gene3D" id="2.60.40.2220">
    <property type="match status" value="1"/>
</dbReference>
<organism evidence="10">
    <name type="scientific">freshwater metagenome</name>
    <dbReference type="NCBI Taxonomy" id="449393"/>
    <lineage>
        <taxon>unclassified sequences</taxon>
        <taxon>metagenomes</taxon>
        <taxon>ecological metagenomes</taxon>
    </lineage>
</organism>
<keyword evidence="4" id="KW-0326">Glycosidase</keyword>
<dbReference type="EMBL" id="CAESGF010000003">
    <property type="protein sequence ID" value="CAB4362823.1"/>
    <property type="molecule type" value="Genomic_DNA"/>
</dbReference>
<dbReference type="InterPro" id="IPR011330">
    <property type="entry name" value="Glyco_hydro/deAcase_b/a-brl"/>
</dbReference>
<evidence type="ECO:0000256" key="3">
    <source>
        <dbReference type="ARBA" id="ARBA00022801"/>
    </source>
</evidence>
<dbReference type="EMBL" id="CAFBOL010000025">
    <property type="protein sequence ID" value="CAB4986995.1"/>
    <property type="molecule type" value="Genomic_DNA"/>
</dbReference>